<sequence length="406" mass="42994">MTSSVHASLTSVAVETNLHSLTKTPNLEVPSVPNAPLPIVPTATRINPPYVHPIRSFRTFYYQQRDSAKQFAHVPTTIPTMPATLSPVFTNAVPNDFNSFANLQMTHSDSPSAAAATVGISNISQAILDPTFLSPNATFSTPSTSSITPPAPNTANAMATAHTTQMQSTAAPAFVTTTTTMAQARVNTRILATPAPVDSVIMTTPITQSTASAQFITPSAGMPANSAATCSLQSLLAHEPTTTNPTTFSESDPSAEDQTAAPSSIPTLSSPLQVPGTAQPSSSTGPGIKLTLKLPRPVTVPFTTDLPVLSKLPRELTSENDKENAPPTANLPVPNGKKGKQPKLDPKDRPAVANNTNGVQNLFKKHWLTLDGHNGTQGAFDAAWTSLSREDLAYWTQQSKEMKKRK</sequence>
<dbReference type="InParanoid" id="A0A0C2RWE5"/>
<dbReference type="HOGENOM" id="CLU_677865_0_0_1"/>
<evidence type="ECO:0000313" key="3">
    <source>
        <dbReference type="Proteomes" id="UP000054549"/>
    </source>
</evidence>
<dbReference type="OrthoDB" id="3130604at2759"/>
<gene>
    <name evidence="2" type="ORF">M378DRAFT_28702</name>
</gene>
<feature type="region of interest" description="Disordered" evidence="1">
    <location>
        <begin position="316"/>
        <end position="355"/>
    </location>
</feature>
<feature type="region of interest" description="Disordered" evidence="1">
    <location>
        <begin position="240"/>
        <end position="291"/>
    </location>
</feature>
<evidence type="ECO:0000313" key="2">
    <source>
        <dbReference type="EMBL" id="KIL54585.1"/>
    </source>
</evidence>
<keyword evidence="3" id="KW-1185">Reference proteome</keyword>
<name>A0A0C2RWE5_AMAMK</name>
<feature type="compositionally biased region" description="Polar residues" evidence="1">
    <location>
        <begin position="240"/>
        <end position="285"/>
    </location>
</feature>
<organism evidence="2 3">
    <name type="scientific">Amanita muscaria (strain Koide BX008)</name>
    <dbReference type="NCBI Taxonomy" id="946122"/>
    <lineage>
        <taxon>Eukaryota</taxon>
        <taxon>Fungi</taxon>
        <taxon>Dikarya</taxon>
        <taxon>Basidiomycota</taxon>
        <taxon>Agaricomycotina</taxon>
        <taxon>Agaricomycetes</taxon>
        <taxon>Agaricomycetidae</taxon>
        <taxon>Agaricales</taxon>
        <taxon>Pluteineae</taxon>
        <taxon>Amanitaceae</taxon>
        <taxon>Amanita</taxon>
    </lineage>
</organism>
<evidence type="ECO:0000256" key="1">
    <source>
        <dbReference type="SAM" id="MobiDB-lite"/>
    </source>
</evidence>
<proteinExistence type="predicted"/>
<reference evidence="2 3" key="1">
    <citation type="submission" date="2014-04" db="EMBL/GenBank/DDBJ databases">
        <title>Evolutionary Origins and Diversification of the Mycorrhizal Mutualists.</title>
        <authorList>
            <consortium name="DOE Joint Genome Institute"/>
            <consortium name="Mycorrhizal Genomics Consortium"/>
            <person name="Kohler A."/>
            <person name="Kuo A."/>
            <person name="Nagy L.G."/>
            <person name="Floudas D."/>
            <person name="Copeland A."/>
            <person name="Barry K.W."/>
            <person name="Cichocki N."/>
            <person name="Veneault-Fourrey C."/>
            <person name="LaButti K."/>
            <person name="Lindquist E.A."/>
            <person name="Lipzen A."/>
            <person name="Lundell T."/>
            <person name="Morin E."/>
            <person name="Murat C."/>
            <person name="Riley R."/>
            <person name="Ohm R."/>
            <person name="Sun H."/>
            <person name="Tunlid A."/>
            <person name="Henrissat B."/>
            <person name="Grigoriev I.V."/>
            <person name="Hibbett D.S."/>
            <person name="Martin F."/>
        </authorList>
    </citation>
    <scope>NUCLEOTIDE SEQUENCE [LARGE SCALE GENOMIC DNA]</scope>
    <source>
        <strain evidence="2 3">Koide BX008</strain>
    </source>
</reference>
<accession>A0A0C2RWE5</accession>
<dbReference type="EMBL" id="KN818692">
    <property type="protein sequence ID" value="KIL54585.1"/>
    <property type="molecule type" value="Genomic_DNA"/>
</dbReference>
<protein>
    <submittedName>
        <fullName evidence="2">Uncharacterized protein</fullName>
    </submittedName>
</protein>
<dbReference type="Proteomes" id="UP000054549">
    <property type="component" value="Unassembled WGS sequence"/>
</dbReference>
<dbReference type="AlphaFoldDB" id="A0A0C2RWE5"/>